<dbReference type="Proteomes" id="UP001156882">
    <property type="component" value="Unassembled WGS sequence"/>
</dbReference>
<sequence length="74" mass="8044">MTTTVGWKIFAISADMSDAQLWVVARPDLEQAILGVAGAVNSAKPDSYHYIHKPTTQATLDDLSLQPGDMVQWA</sequence>
<comment type="caution">
    <text evidence="1">The sequence shown here is derived from an EMBL/GenBank/DDBJ whole genome shotgun (WGS) entry which is preliminary data.</text>
</comment>
<evidence type="ECO:0000313" key="1">
    <source>
        <dbReference type="EMBL" id="GLS21952.1"/>
    </source>
</evidence>
<dbReference type="EMBL" id="BSPC01000054">
    <property type="protein sequence ID" value="GLS21952.1"/>
    <property type="molecule type" value="Genomic_DNA"/>
</dbReference>
<gene>
    <name evidence="1" type="ORF">GCM10007874_49690</name>
</gene>
<reference evidence="2" key="1">
    <citation type="journal article" date="2019" name="Int. J. Syst. Evol. Microbiol.">
        <title>The Global Catalogue of Microorganisms (GCM) 10K type strain sequencing project: providing services to taxonomists for standard genome sequencing and annotation.</title>
        <authorList>
            <consortium name="The Broad Institute Genomics Platform"/>
            <consortium name="The Broad Institute Genome Sequencing Center for Infectious Disease"/>
            <person name="Wu L."/>
            <person name="Ma J."/>
        </authorList>
    </citation>
    <scope>NUCLEOTIDE SEQUENCE [LARGE SCALE GENOMIC DNA]</scope>
    <source>
        <strain evidence="2">NBRC 101365</strain>
    </source>
</reference>
<protein>
    <submittedName>
        <fullName evidence="1">Uncharacterized protein</fullName>
    </submittedName>
</protein>
<keyword evidence="2" id="KW-1185">Reference proteome</keyword>
<name>A0ABQ6CQQ2_9HYPH</name>
<organism evidence="1 2">
    <name type="scientific">Labrys miyagiensis</name>
    <dbReference type="NCBI Taxonomy" id="346912"/>
    <lineage>
        <taxon>Bacteria</taxon>
        <taxon>Pseudomonadati</taxon>
        <taxon>Pseudomonadota</taxon>
        <taxon>Alphaproteobacteria</taxon>
        <taxon>Hyphomicrobiales</taxon>
        <taxon>Xanthobacteraceae</taxon>
        <taxon>Labrys</taxon>
    </lineage>
</organism>
<evidence type="ECO:0000313" key="2">
    <source>
        <dbReference type="Proteomes" id="UP001156882"/>
    </source>
</evidence>
<proteinExistence type="predicted"/>
<dbReference type="RefSeq" id="WP_284314943.1">
    <property type="nucleotide sequence ID" value="NZ_BSPC01000054.1"/>
</dbReference>
<accession>A0ABQ6CQQ2</accession>